<dbReference type="Proteomes" id="UP000193067">
    <property type="component" value="Unassembled WGS sequence"/>
</dbReference>
<protein>
    <submittedName>
        <fullName evidence="1">Uncharacterized protein</fullName>
    </submittedName>
</protein>
<reference evidence="1 2" key="1">
    <citation type="journal article" date="2015" name="Biotechnol. Biofuels">
        <title>Enhanced degradation of softwood versus hardwood by the white-rot fungus Pycnoporus coccineus.</title>
        <authorList>
            <person name="Couturier M."/>
            <person name="Navarro D."/>
            <person name="Chevret D."/>
            <person name="Henrissat B."/>
            <person name="Piumi F."/>
            <person name="Ruiz-Duenas F.J."/>
            <person name="Martinez A.T."/>
            <person name="Grigoriev I.V."/>
            <person name="Riley R."/>
            <person name="Lipzen A."/>
            <person name="Berrin J.G."/>
            <person name="Master E.R."/>
            <person name="Rosso M.N."/>
        </authorList>
    </citation>
    <scope>NUCLEOTIDE SEQUENCE [LARGE SCALE GENOMIC DNA]</scope>
    <source>
        <strain evidence="1 2">BRFM310</strain>
    </source>
</reference>
<keyword evidence="2" id="KW-1185">Reference proteome</keyword>
<accession>A0A1Y2IP94</accession>
<gene>
    <name evidence="1" type="ORF">PYCCODRAFT_1434824</name>
</gene>
<evidence type="ECO:0000313" key="2">
    <source>
        <dbReference type="Proteomes" id="UP000193067"/>
    </source>
</evidence>
<evidence type="ECO:0000313" key="1">
    <source>
        <dbReference type="EMBL" id="OSD02936.1"/>
    </source>
</evidence>
<sequence>MWVRRAKDQSRNSLERLVRYAGKLMEDAIEGARAEALCVGFPIALSAAQRMSRNLGQCATYRKLLSAST</sequence>
<organism evidence="1 2">
    <name type="scientific">Trametes coccinea (strain BRFM310)</name>
    <name type="common">Pycnoporus coccineus</name>
    <dbReference type="NCBI Taxonomy" id="1353009"/>
    <lineage>
        <taxon>Eukaryota</taxon>
        <taxon>Fungi</taxon>
        <taxon>Dikarya</taxon>
        <taxon>Basidiomycota</taxon>
        <taxon>Agaricomycotina</taxon>
        <taxon>Agaricomycetes</taxon>
        <taxon>Polyporales</taxon>
        <taxon>Polyporaceae</taxon>
        <taxon>Trametes</taxon>
    </lineage>
</organism>
<dbReference type="EMBL" id="KZ084102">
    <property type="protein sequence ID" value="OSD02936.1"/>
    <property type="molecule type" value="Genomic_DNA"/>
</dbReference>
<dbReference type="AlphaFoldDB" id="A0A1Y2IP94"/>
<proteinExistence type="predicted"/>
<name>A0A1Y2IP94_TRAC3</name>